<dbReference type="GO" id="GO:0016787">
    <property type="term" value="F:hydrolase activity"/>
    <property type="evidence" value="ECO:0007669"/>
    <property type="project" value="UniProtKB-KW"/>
</dbReference>
<dbReference type="AlphaFoldDB" id="A0A4Q0VQX6"/>
<gene>
    <name evidence="2" type="ORF">DS745_20300</name>
</gene>
<dbReference type="InterPro" id="IPR029058">
    <property type="entry name" value="AB_hydrolase_fold"/>
</dbReference>
<name>A0A4Q0VQX6_9BACI</name>
<dbReference type="Pfam" id="PF12146">
    <property type="entry name" value="Hydrolase_4"/>
    <property type="match status" value="1"/>
</dbReference>
<keyword evidence="3" id="KW-1185">Reference proteome</keyword>
<keyword evidence="2" id="KW-0378">Hydrolase</keyword>
<protein>
    <submittedName>
        <fullName evidence="2">Alpha/beta hydrolase</fullName>
    </submittedName>
</protein>
<dbReference type="PANTHER" id="PTHR11614">
    <property type="entry name" value="PHOSPHOLIPASE-RELATED"/>
    <property type="match status" value="1"/>
</dbReference>
<comment type="caution">
    <text evidence="2">The sequence shown here is derived from an EMBL/GenBank/DDBJ whole genome shotgun (WGS) entry which is preliminary data.</text>
</comment>
<dbReference type="OrthoDB" id="9806902at2"/>
<sequence>MWVWESKDAKAVFVLVHGANEHHVRYQWLVQKLINEGFHVVMGDLPGQGRKPKARGHVESFQEYIDTIEEWYKRAQEFHLPIFLLGHSMGGLAVIQTMLQKKLDVNAIILSSPCLGLVNPPSKFLQYSAIPLNKFIPKLRLATNLAQVTRCEEMLKRDESDIHMVKKVSIRWFMELKTAMANSHRDVHNFPNVPLAVLQGGDDLIVDKSAVLDWFHNVPLTDKYYKEFPGLYHEVFNEPEKETVFEIAKGFMESHL</sequence>
<dbReference type="InterPro" id="IPR051044">
    <property type="entry name" value="MAG_DAG_Lipase"/>
</dbReference>
<dbReference type="Gene3D" id="3.40.50.1820">
    <property type="entry name" value="alpha/beta hydrolase"/>
    <property type="match status" value="1"/>
</dbReference>
<dbReference type="EMBL" id="QOUX01000046">
    <property type="protein sequence ID" value="RXI98658.1"/>
    <property type="molecule type" value="Genomic_DNA"/>
</dbReference>
<accession>A0A4Q0VQX6</accession>
<dbReference type="SUPFAM" id="SSF53474">
    <property type="entry name" value="alpha/beta-Hydrolases"/>
    <property type="match status" value="1"/>
</dbReference>
<dbReference type="RefSeq" id="WP_129080011.1">
    <property type="nucleotide sequence ID" value="NZ_QOUX01000046.1"/>
</dbReference>
<dbReference type="Proteomes" id="UP000290649">
    <property type="component" value="Unassembled WGS sequence"/>
</dbReference>
<reference evidence="2 3" key="1">
    <citation type="journal article" date="2019" name="Int. J. Syst. Evol. Microbiol.">
        <title>Anaerobacillus alkaliphilus sp. nov., a novel alkaliphilic and moderately halophilic bacterium.</title>
        <authorList>
            <person name="Borsodi A.K."/>
            <person name="Aszalos J.M."/>
            <person name="Bihari P."/>
            <person name="Nagy I."/>
            <person name="Schumann P."/>
            <person name="Sproer C."/>
            <person name="Kovacs A.L."/>
            <person name="Boka K."/>
            <person name="Dobosy P."/>
            <person name="Ovari M."/>
            <person name="Szili-Kovacs T."/>
            <person name="Toth E."/>
        </authorList>
    </citation>
    <scope>NUCLEOTIDE SEQUENCE [LARGE SCALE GENOMIC DNA]</scope>
    <source>
        <strain evidence="2 3">B16-10</strain>
    </source>
</reference>
<proteinExistence type="predicted"/>
<evidence type="ECO:0000313" key="2">
    <source>
        <dbReference type="EMBL" id="RXI98658.1"/>
    </source>
</evidence>
<evidence type="ECO:0000313" key="3">
    <source>
        <dbReference type="Proteomes" id="UP000290649"/>
    </source>
</evidence>
<evidence type="ECO:0000259" key="1">
    <source>
        <dbReference type="Pfam" id="PF12146"/>
    </source>
</evidence>
<feature type="domain" description="Serine aminopeptidase S33" evidence="1">
    <location>
        <begin position="8"/>
        <end position="240"/>
    </location>
</feature>
<dbReference type="InterPro" id="IPR022742">
    <property type="entry name" value="Hydrolase_4"/>
</dbReference>
<organism evidence="2 3">
    <name type="scientific">Anaerobacillus alkaliphilus</name>
    <dbReference type="NCBI Taxonomy" id="1548597"/>
    <lineage>
        <taxon>Bacteria</taxon>
        <taxon>Bacillati</taxon>
        <taxon>Bacillota</taxon>
        <taxon>Bacilli</taxon>
        <taxon>Bacillales</taxon>
        <taxon>Bacillaceae</taxon>
        <taxon>Anaerobacillus</taxon>
    </lineage>
</organism>